<evidence type="ECO:0000256" key="1">
    <source>
        <dbReference type="SAM" id="MobiDB-lite"/>
    </source>
</evidence>
<feature type="compositionally biased region" description="Acidic residues" evidence="1">
    <location>
        <begin position="1"/>
        <end position="11"/>
    </location>
</feature>
<reference evidence="2" key="2">
    <citation type="submission" date="2020-09" db="EMBL/GenBank/DDBJ databases">
        <authorList>
            <person name="Sun Q."/>
            <person name="Zhou Y."/>
        </authorList>
    </citation>
    <scope>NUCLEOTIDE SEQUENCE</scope>
    <source>
        <strain evidence="2">CGMCC 1.12187</strain>
    </source>
</reference>
<keyword evidence="3" id="KW-1185">Reference proteome</keyword>
<evidence type="ECO:0000313" key="2">
    <source>
        <dbReference type="EMBL" id="GGG50792.1"/>
    </source>
</evidence>
<dbReference type="InterPro" id="IPR027417">
    <property type="entry name" value="P-loop_NTPase"/>
</dbReference>
<proteinExistence type="predicted"/>
<feature type="region of interest" description="Disordered" evidence="1">
    <location>
        <begin position="1"/>
        <end position="61"/>
    </location>
</feature>
<dbReference type="Pfam" id="PF13481">
    <property type="entry name" value="AAA_25"/>
    <property type="match status" value="1"/>
</dbReference>
<organism evidence="2 3">
    <name type="scientific">Kocuria dechangensis</name>
    <dbReference type="NCBI Taxonomy" id="1176249"/>
    <lineage>
        <taxon>Bacteria</taxon>
        <taxon>Bacillati</taxon>
        <taxon>Actinomycetota</taxon>
        <taxon>Actinomycetes</taxon>
        <taxon>Micrococcales</taxon>
        <taxon>Micrococcaceae</taxon>
        <taxon>Kocuria</taxon>
    </lineage>
</organism>
<feature type="region of interest" description="Disordered" evidence="1">
    <location>
        <begin position="309"/>
        <end position="332"/>
    </location>
</feature>
<dbReference type="EMBL" id="BMEQ01000004">
    <property type="protein sequence ID" value="GGG50792.1"/>
    <property type="molecule type" value="Genomic_DNA"/>
</dbReference>
<evidence type="ECO:0008006" key="4">
    <source>
        <dbReference type="Google" id="ProtNLM"/>
    </source>
</evidence>
<sequence>MTHWTEEEDFDPANPYGVDLGSAPALRVVPTGDRLYHPHHHDGEGGKDGEDGEDATEKRTSLKLRRLTDMRTPPPTRWIGTGFLPRSEITVLVGDEGIGKSLAWVAVAAAITTGKAFKPFNIPARDPADVVLVITEDSLGEVQARLQVAGADLSRVLVYSHDDDGTGSPTFGNNARDGAFLALRGYLEAEDVQPALLVVDAWLDTVQGNLNVRDTQQARQALHPWKVVAAGHDLAVVLLTHTNRIDTGDTRAKMGATAALRQKARMVLFATKPPTEDDDLRRRLVIGPEKSNVTGLANAISFDVDVVQVRPPSDDDPGTTARLANPEDMGAPVGDLFGKWHQETRDIRNGDGDKLEPARMVLRAYMQGRESANPSDVKKHLKERGVSRRNTETVMKELGKSTNVGPDWSYRLNPSDD</sequence>
<protein>
    <recommendedName>
        <fullName evidence="4">AAA domain-containing protein</fullName>
    </recommendedName>
</protein>
<dbReference type="RefSeq" id="WP_188535183.1">
    <property type="nucleotide sequence ID" value="NZ_BMEQ01000004.1"/>
</dbReference>
<accession>A0A917LQ83</accession>
<dbReference type="AlphaFoldDB" id="A0A917LQ83"/>
<comment type="caution">
    <text evidence="2">The sequence shown here is derived from an EMBL/GenBank/DDBJ whole genome shotgun (WGS) entry which is preliminary data.</text>
</comment>
<evidence type="ECO:0000313" key="3">
    <source>
        <dbReference type="Proteomes" id="UP000638848"/>
    </source>
</evidence>
<name>A0A917LQ83_9MICC</name>
<dbReference type="Proteomes" id="UP000638848">
    <property type="component" value="Unassembled WGS sequence"/>
</dbReference>
<feature type="compositionally biased region" description="Basic and acidic residues" evidence="1">
    <location>
        <begin position="41"/>
        <end position="60"/>
    </location>
</feature>
<dbReference type="SUPFAM" id="SSF52540">
    <property type="entry name" value="P-loop containing nucleoside triphosphate hydrolases"/>
    <property type="match status" value="1"/>
</dbReference>
<dbReference type="Gene3D" id="3.40.50.300">
    <property type="entry name" value="P-loop containing nucleotide triphosphate hydrolases"/>
    <property type="match status" value="1"/>
</dbReference>
<reference evidence="2" key="1">
    <citation type="journal article" date="2014" name="Int. J. Syst. Evol. Microbiol.">
        <title>Complete genome sequence of Corynebacterium casei LMG S-19264T (=DSM 44701T), isolated from a smear-ripened cheese.</title>
        <authorList>
            <consortium name="US DOE Joint Genome Institute (JGI-PGF)"/>
            <person name="Walter F."/>
            <person name="Albersmeier A."/>
            <person name="Kalinowski J."/>
            <person name="Ruckert C."/>
        </authorList>
    </citation>
    <scope>NUCLEOTIDE SEQUENCE</scope>
    <source>
        <strain evidence="2">CGMCC 1.12187</strain>
    </source>
</reference>
<gene>
    <name evidence="2" type="ORF">GCM10011374_11760</name>
</gene>